<proteinExistence type="inferred from homology"/>
<keyword evidence="1 5" id="KW-0963">Cytoplasm</keyword>
<comment type="function">
    <text evidence="5">A key translational regulator that binds mRNA to regulate translation initiation and/or mRNA stability. Mediates global changes in gene expression, shifting from rapid growth to stress survival by linking envelope stress, the stringent response and the catabolite repression systems. Usually binds in the 5'-UTR; binding at or near the Shine-Dalgarno sequence prevents ribosome-binding, repressing translation, binding elsewhere in the 5'-UTR can activate translation and/or stabilize the mRNA. Its function is antagonized by small RNA(s).</text>
</comment>
<dbReference type="InterPro" id="IPR036107">
    <property type="entry name" value="CsrA_sf"/>
</dbReference>
<dbReference type="PANTHER" id="PTHR34984:SF1">
    <property type="entry name" value="CARBON STORAGE REGULATOR"/>
    <property type="match status" value="1"/>
</dbReference>
<accession>A0A4R1KR05</accession>
<dbReference type="OrthoDB" id="9809061at2"/>
<dbReference type="GO" id="GO:0006109">
    <property type="term" value="P:regulation of carbohydrate metabolic process"/>
    <property type="evidence" value="ECO:0007669"/>
    <property type="project" value="UniProtKB-UniRule"/>
</dbReference>
<dbReference type="SUPFAM" id="SSF117130">
    <property type="entry name" value="CsrA-like"/>
    <property type="match status" value="1"/>
</dbReference>
<protein>
    <recommendedName>
        <fullName evidence="5">Translational regulator CsrA</fullName>
    </recommendedName>
    <alternativeName>
        <fullName evidence="5">Carbon storage regulator</fullName>
    </alternativeName>
</protein>
<evidence type="ECO:0000313" key="6">
    <source>
        <dbReference type="EMBL" id="TCK66549.1"/>
    </source>
</evidence>
<dbReference type="FunFam" id="2.60.40.4380:FF:000001">
    <property type="entry name" value="Translational regulator CsrA"/>
    <property type="match status" value="1"/>
</dbReference>
<keyword evidence="5" id="KW-0678">Repressor</keyword>
<evidence type="ECO:0000256" key="1">
    <source>
        <dbReference type="ARBA" id="ARBA00022490"/>
    </source>
</evidence>
<evidence type="ECO:0000313" key="7">
    <source>
        <dbReference type="Proteomes" id="UP000295496"/>
    </source>
</evidence>
<evidence type="ECO:0000256" key="3">
    <source>
        <dbReference type="ARBA" id="ARBA00022884"/>
    </source>
</evidence>
<reference evidence="6 7" key="1">
    <citation type="submission" date="2019-03" db="EMBL/GenBank/DDBJ databases">
        <title>Genomic Encyclopedia of Type Strains, Phase IV (KMG-IV): sequencing the most valuable type-strain genomes for metagenomic binning, comparative biology and taxonomic classification.</title>
        <authorList>
            <person name="Goeker M."/>
        </authorList>
    </citation>
    <scope>NUCLEOTIDE SEQUENCE [LARGE SCALE GENOMIC DNA]</scope>
    <source>
        <strain evidence="6 7">DSM 10053</strain>
    </source>
</reference>
<dbReference type="NCBIfam" id="NF002469">
    <property type="entry name" value="PRK01712.1"/>
    <property type="match status" value="1"/>
</dbReference>
<comment type="caution">
    <text evidence="6">The sequence shown here is derived from an EMBL/GenBank/DDBJ whole genome shotgun (WGS) entry which is preliminary data.</text>
</comment>
<keyword evidence="2 5" id="KW-0810">Translation regulation</keyword>
<dbReference type="AlphaFoldDB" id="A0A4R1KR05"/>
<keyword evidence="3 5" id="KW-0694">RNA-binding</keyword>
<dbReference type="Gene3D" id="2.60.40.4380">
    <property type="entry name" value="Translational regulator CsrA"/>
    <property type="match status" value="1"/>
</dbReference>
<dbReference type="GO" id="GO:0005829">
    <property type="term" value="C:cytosol"/>
    <property type="evidence" value="ECO:0007669"/>
    <property type="project" value="TreeGrafter"/>
</dbReference>
<comment type="subcellular location">
    <subcellularLocation>
        <location evidence="5">Cytoplasm</location>
    </subcellularLocation>
</comment>
<dbReference type="NCBIfam" id="TIGR00202">
    <property type="entry name" value="csrA"/>
    <property type="match status" value="1"/>
</dbReference>
<dbReference type="Proteomes" id="UP000295496">
    <property type="component" value="Unassembled WGS sequence"/>
</dbReference>
<dbReference type="EMBL" id="SMGJ01000010">
    <property type="protein sequence ID" value="TCK66549.1"/>
    <property type="molecule type" value="Genomic_DNA"/>
</dbReference>
<organism evidence="6 7">
    <name type="scientific">Lonepinella koalarum</name>
    <dbReference type="NCBI Taxonomy" id="53417"/>
    <lineage>
        <taxon>Bacteria</taxon>
        <taxon>Pseudomonadati</taxon>
        <taxon>Pseudomonadota</taxon>
        <taxon>Gammaproteobacteria</taxon>
        <taxon>Pasteurellales</taxon>
        <taxon>Pasteurellaceae</taxon>
        <taxon>Lonepinella</taxon>
    </lineage>
</organism>
<evidence type="ECO:0000256" key="5">
    <source>
        <dbReference type="HAMAP-Rule" id="MF_00167"/>
    </source>
</evidence>
<comment type="subunit">
    <text evidence="5">Homodimer; the beta-strands of each monomer intercalate to form a hydrophobic core, while the alpha-helices form wings that extend away from the core.</text>
</comment>
<dbReference type="InterPro" id="IPR003751">
    <property type="entry name" value="CsrA"/>
</dbReference>
<evidence type="ECO:0000256" key="4">
    <source>
        <dbReference type="ARBA" id="ARBA00023159"/>
    </source>
</evidence>
<name>A0A4R1KR05_9PAST</name>
<comment type="similarity">
    <text evidence="5">Belongs to the CsrA/RsmA family.</text>
</comment>
<dbReference type="GO" id="GO:0045948">
    <property type="term" value="P:positive regulation of translational initiation"/>
    <property type="evidence" value="ECO:0007669"/>
    <property type="project" value="UniProtKB-UniRule"/>
</dbReference>
<evidence type="ECO:0000256" key="2">
    <source>
        <dbReference type="ARBA" id="ARBA00022845"/>
    </source>
</evidence>
<gene>
    <name evidence="5" type="primary">csrA</name>
    <name evidence="6" type="ORF">EV692_2282</name>
</gene>
<dbReference type="Pfam" id="PF02599">
    <property type="entry name" value="CsrA"/>
    <property type="match status" value="1"/>
</dbReference>
<sequence>MLVLTRKLGESLLIGDDIEITVLNVRGNQVKIGVKAPKNVSVHREEIYQRIKQSQDDEHLEIE</sequence>
<dbReference type="GO" id="GO:0048027">
    <property type="term" value="F:mRNA 5'-UTR binding"/>
    <property type="evidence" value="ECO:0007669"/>
    <property type="project" value="UniProtKB-UniRule"/>
</dbReference>
<dbReference type="GO" id="GO:0045947">
    <property type="term" value="P:negative regulation of translational initiation"/>
    <property type="evidence" value="ECO:0007669"/>
    <property type="project" value="UniProtKB-UniRule"/>
</dbReference>
<dbReference type="HAMAP" id="MF_00167">
    <property type="entry name" value="CsrA"/>
    <property type="match status" value="1"/>
</dbReference>
<keyword evidence="4 5" id="KW-0010">Activator</keyword>
<dbReference type="GO" id="GO:0006402">
    <property type="term" value="P:mRNA catabolic process"/>
    <property type="evidence" value="ECO:0007669"/>
    <property type="project" value="InterPro"/>
</dbReference>
<dbReference type="RefSeq" id="WP_132302839.1">
    <property type="nucleotide sequence ID" value="NZ_CP170642.1"/>
</dbReference>
<dbReference type="PANTHER" id="PTHR34984">
    <property type="entry name" value="CARBON STORAGE REGULATOR"/>
    <property type="match status" value="1"/>
</dbReference>
<keyword evidence="7" id="KW-1185">Reference proteome</keyword>